<reference evidence="2" key="1">
    <citation type="submission" date="2015-06" db="EMBL/GenBank/DDBJ databases">
        <title>Expansion of signal transduction pathways in fungi by whole-genome duplication.</title>
        <authorList>
            <consortium name="DOE Joint Genome Institute"/>
            <person name="Corrochano L.M."/>
            <person name="Kuo A."/>
            <person name="Marcet-Houben M."/>
            <person name="Polaino S."/>
            <person name="Salamov A."/>
            <person name="Villalobos J.M."/>
            <person name="Alvarez M.I."/>
            <person name="Avalos J."/>
            <person name="Benito E.P."/>
            <person name="Benoit I."/>
            <person name="Burger G."/>
            <person name="Camino L.P."/>
            <person name="Canovas D."/>
            <person name="Cerda-Olmedo E."/>
            <person name="Cheng J.-F."/>
            <person name="Dominguez A."/>
            <person name="Elias M."/>
            <person name="Eslava A.P."/>
            <person name="Glaser F."/>
            <person name="Grimwood J."/>
            <person name="Gutierrez G."/>
            <person name="Heitman J."/>
            <person name="Henrissat B."/>
            <person name="Iturriaga E.A."/>
            <person name="Lang B.F."/>
            <person name="Lavin J.L."/>
            <person name="Lee S."/>
            <person name="Li W."/>
            <person name="Lindquist E."/>
            <person name="Lopez-Garcia S."/>
            <person name="Luque E.M."/>
            <person name="Marcos A.T."/>
            <person name="Martin J."/>
            <person name="McCluskey K."/>
            <person name="Medina H.R."/>
            <person name="Miralles-Duran A."/>
            <person name="Miyazaki A."/>
            <person name="Munoz-Torres E."/>
            <person name="Oguiza J.A."/>
            <person name="Ohm R."/>
            <person name="Olmedo M."/>
            <person name="Orejas M."/>
            <person name="Ortiz-Castellanos L."/>
            <person name="Pisabarro A.G."/>
            <person name="Rodriguez-Romero J."/>
            <person name="Ruiz-Herrera J."/>
            <person name="Ruiz-Vazquez R."/>
            <person name="Sanz C."/>
            <person name="Schackwitz W."/>
            <person name="Schmutz J."/>
            <person name="Shahriari M."/>
            <person name="Shelest E."/>
            <person name="Silva-Franco F."/>
            <person name="Soanes D."/>
            <person name="Syed K."/>
            <person name="Tagua V.G."/>
            <person name="Talbot N.J."/>
            <person name="Thon M."/>
            <person name="De vries R.P."/>
            <person name="Wiebenga A."/>
            <person name="Yadav J.S."/>
            <person name="Braun E.L."/>
            <person name="Baker S."/>
            <person name="Garre V."/>
            <person name="Horwitz B."/>
            <person name="Torres-Martinez S."/>
            <person name="Idnurm A."/>
            <person name="Herrera-Estrella A."/>
            <person name="Gabaldon T."/>
            <person name="Grigoriev I.V."/>
        </authorList>
    </citation>
    <scope>NUCLEOTIDE SEQUENCE [LARGE SCALE GENOMIC DNA]</scope>
    <source>
        <strain evidence="2">NRRL 1555(-)</strain>
    </source>
</reference>
<protein>
    <submittedName>
        <fullName evidence="1">Uncharacterized protein</fullName>
    </submittedName>
</protein>
<dbReference type="EMBL" id="KV440972">
    <property type="protein sequence ID" value="OAD80052.1"/>
    <property type="molecule type" value="Genomic_DNA"/>
</dbReference>
<gene>
    <name evidence="1" type="ORF">PHYBLDRAFT_163102</name>
</gene>
<evidence type="ECO:0000313" key="1">
    <source>
        <dbReference type="EMBL" id="OAD80052.1"/>
    </source>
</evidence>
<dbReference type="VEuPathDB" id="FungiDB:PHYBLDRAFT_163102"/>
<dbReference type="AlphaFoldDB" id="A0A162V552"/>
<dbReference type="RefSeq" id="XP_018298092.1">
    <property type="nucleotide sequence ID" value="XM_018434730.1"/>
</dbReference>
<proteinExistence type="predicted"/>
<evidence type="ECO:0000313" key="2">
    <source>
        <dbReference type="Proteomes" id="UP000077315"/>
    </source>
</evidence>
<organism evidence="1 2">
    <name type="scientific">Phycomyces blakesleeanus (strain ATCC 8743b / DSM 1359 / FGSC 10004 / NBRC 33097 / NRRL 1555)</name>
    <dbReference type="NCBI Taxonomy" id="763407"/>
    <lineage>
        <taxon>Eukaryota</taxon>
        <taxon>Fungi</taxon>
        <taxon>Fungi incertae sedis</taxon>
        <taxon>Mucoromycota</taxon>
        <taxon>Mucoromycotina</taxon>
        <taxon>Mucoromycetes</taxon>
        <taxon>Mucorales</taxon>
        <taxon>Phycomycetaceae</taxon>
        <taxon>Phycomyces</taxon>
    </lineage>
</organism>
<name>A0A162V552_PHYB8</name>
<sequence>MYCALILRVFSFSKAKSLGKGSVQGSPEFFLQKSSINKRKRDVGIKTSCVVSLVTKYFHSNGGNFETEKALESGSFCKIKWGWQTIFYAHICVGPNIVRCVPSWQKKYLEEGD</sequence>
<accession>A0A162V552</accession>
<dbReference type="Proteomes" id="UP000077315">
    <property type="component" value="Unassembled WGS sequence"/>
</dbReference>
<dbReference type="GeneID" id="28995636"/>
<keyword evidence="2" id="KW-1185">Reference proteome</keyword>
<dbReference type="InParanoid" id="A0A162V552"/>